<dbReference type="AlphaFoldDB" id="A0A8I6YZW0"/>
<feature type="region of interest" description="Disordered" evidence="1">
    <location>
        <begin position="53"/>
        <end position="231"/>
    </location>
</feature>
<reference evidence="2" key="3">
    <citation type="submission" date="2022-01" db="UniProtKB">
        <authorList>
            <consortium name="EnsemblPlants"/>
        </authorList>
    </citation>
    <scope>IDENTIFICATION</scope>
    <source>
        <strain evidence="2">subsp. vulgare</strain>
    </source>
</reference>
<feature type="compositionally biased region" description="Basic and acidic residues" evidence="1">
    <location>
        <begin position="93"/>
        <end position="111"/>
    </location>
</feature>
<dbReference type="RefSeq" id="XP_044961122.1">
    <property type="nucleotide sequence ID" value="XM_045105187.1"/>
</dbReference>
<feature type="region of interest" description="Disordered" evidence="1">
    <location>
        <begin position="632"/>
        <end position="651"/>
    </location>
</feature>
<dbReference type="OrthoDB" id="1923709at2759"/>
<evidence type="ECO:0000256" key="1">
    <source>
        <dbReference type="SAM" id="MobiDB-lite"/>
    </source>
</evidence>
<gene>
    <name evidence="2" type="primary">LOC123412241</name>
</gene>
<protein>
    <submittedName>
        <fullName evidence="2">Uncharacterized protein</fullName>
    </submittedName>
</protein>
<dbReference type="PANTHER" id="PTHR34802">
    <property type="entry name" value="CHORISMATE SYNTHASE"/>
    <property type="match status" value="1"/>
</dbReference>
<accession>A0A8I6YZW0</accession>
<dbReference type="GeneID" id="123412241"/>
<dbReference type="Proteomes" id="UP000011116">
    <property type="component" value="Chromosome 7H"/>
</dbReference>
<dbReference type="Gramene" id="HORVU.MOREX.r3.7HG0636350.1">
    <property type="protein sequence ID" value="HORVU.MOREX.r3.7HG0636350.1"/>
    <property type="gene ID" value="HORVU.MOREX.r3.7HG0636350"/>
</dbReference>
<dbReference type="PANTHER" id="PTHR34802:SF1">
    <property type="entry name" value="CHORISMATE SYNTHASE"/>
    <property type="match status" value="1"/>
</dbReference>
<feature type="compositionally biased region" description="Basic and acidic residues" evidence="1">
    <location>
        <begin position="192"/>
        <end position="224"/>
    </location>
</feature>
<reference evidence="2" key="2">
    <citation type="submission" date="2020-10" db="EMBL/GenBank/DDBJ databases">
        <authorList>
            <person name="Scholz U."/>
            <person name="Mascher M."/>
            <person name="Fiebig A."/>
        </authorList>
    </citation>
    <scope>NUCLEOTIDE SEQUENCE [LARGE SCALE GENOMIC DNA]</scope>
    <source>
        <strain evidence="2">cv. Morex</strain>
    </source>
</reference>
<evidence type="ECO:0000313" key="2">
    <source>
        <dbReference type="EnsemblPlants" id="HORVU.MOREX.r3.7HG0636350.1"/>
    </source>
</evidence>
<keyword evidence="3" id="KW-1185">Reference proteome</keyword>
<sequence>MSSEAPNRKMRMVYSREFLISIGESGRCKNLPPGVNLSLLNELQEASSVAYERTNRGQYTTPLGRSDGSGGYTYSSRGGSSGGRWDTRSTGSSDREGDLPDRESLTQDRHNGTQNKRTWQKVEHDGLLGSGGFPRPSGYAGPLAAKDRGNAPQPNRTAERYQPPRPYKAGPLSRKDVDSMNDETFGSFECSNDDRAEEEKKRRASFELMRKEQHKSLQEKKSGPGDDIMTMLQNSTENLGSATNSGKPDGIVPSVYQDTTKTSSVLPVPAARPLVPPGFSNAVVEKKVQSKTSNIALEPKAHIPAGEDKLPTIVQFSSQVEGNQSATDITASNKKEKGISDNIGVHQKHTLPSGGVSSSTELFSKILKGTEDWEADAMDKYSIEKQGMSKNGGSVVKDNSISILEEFFGNALSKGGGTLPTYVESQQLNTGADMMPSSVPESSKFARWFRNEDPKPSEDLPSKSLLSMIVNNDKPGPQNIAPGPTLSDGAIQNLSSKLTTDKVDASSRLLPFPSPAPPGGIQEQYSHPGIPEPAPVMMTCEDLEQAMLAQVASNSSSTQKSAVQRHQAVLDEPAGKQKVAVDNHASHHLLSLLQKGTNSKGSSPFGFHIGSTDVAQSSNVNAMTNGGIYGTVPTNKTETVPTNKTETVPASGKSGTLEALFGAAFMNELHSKDAPVSIRGSASSHEGYYPGEEALPFNSNEGGDPFKEPRTGIEYRNTSFSGPSQGTSFDKNGLEINLPEEDSLFTMSDSFGVRKPDVLQSLRSGRVDVQLPQKAVDDLNYKLQGLVSGDVEPVQVLGPDALGSRSHEQRYQVESQNLYHLLQGGRQPALAPRPMVDHVGNRSQQAPFDMPQVIRHDPRRSFPPNMNPMQHTLNAPGAPHVDPAAHHLMLQRMSGSFPAEGLPRGVLPSQPVHQAAGYRPEMNNVNNFHMHPRQPSYGDFGLMPPGPSGPEVRGNHPDAFERLMQMELTARSKQMHPAMAGPVPGGGGMYGPELDLNLRYR</sequence>
<proteinExistence type="predicted"/>
<feature type="compositionally biased region" description="Polar residues" evidence="1">
    <location>
        <begin position="632"/>
        <end position="648"/>
    </location>
</feature>
<dbReference type="KEGG" id="hvg:123412241"/>
<dbReference type="EnsemblPlants" id="HORVU.MOREX.r3.7HG0636350.1">
    <property type="protein sequence ID" value="HORVU.MOREX.r3.7HG0636350.1"/>
    <property type="gene ID" value="HORVU.MOREX.r3.7HG0636350"/>
</dbReference>
<evidence type="ECO:0000313" key="3">
    <source>
        <dbReference type="Proteomes" id="UP000011116"/>
    </source>
</evidence>
<reference evidence="3" key="1">
    <citation type="journal article" date="2012" name="Nature">
        <title>A physical, genetic and functional sequence assembly of the barley genome.</title>
        <authorList>
            <consortium name="The International Barley Genome Sequencing Consortium"/>
            <person name="Mayer K.F."/>
            <person name="Waugh R."/>
            <person name="Brown J.W."/>
            <person name="Schulman A."/>
            <person name="Langridge P."/>
            <person name="Platzer M."/>
            <person name="Fincher G.B."/>
            <person name="Muehlbauer G.J."/>
            <person name="Sato K."/>
            <person name="Close T.J."/>
            <person name="Wise R.P."/>
            <person name="Stein N."/>
        </authorList>
    </citation>
    <scope>NUCLEOTIDE SEQUENCE [LARGE SCALE GENOMIC DNA]</scope>
    <source>
        <strain evidence="3">cv. Morex</strain>
    </source>
</reference>
<organism evidence="2 3">
    <name type="scientific">Hordeum vulgare subsp. vulgare</name>
    <name type="common">Domesticated barley</name>
    <dbReference type="NCBI Taxonomy" id="112509"/>
    <lineage>
        <taxon>Eukaryota</taxon>
        <taxon>Viridiplantae</taxon>
        <taxon>Streptophyta</taxon>
        <taxon>Embryophyta</taxon>
        <taxon>Tracheophyta</taxon>
        <taxon>Spermatophyta</taxon>
        <taxon>Magnoliopsida</taxon>
        <taxon>Liliopsida</taxon>
        <taxon>Poales</taxon>
        <taxon>Poaceae</taxon>
        <taxon>BOP clade</taxon>
        <taxon>Pooideae</taxon>
        <taxon>Triticodae</taxon>
        <taxon>Triticeae</taxon>
        <taxon>Hordeinae</taxon>
        <taxon>Hordeum</taxon>
    </lineage>
</organism>
<name>A0A8I6YZW0_HORVV</name>